<dbReference type="AlphaFoldDB" id="A0A383A4R1"/>
<accession>A0A383A4R1</accession>
<sequence>VSATEDAIKRAEELRIELDQHNY</sequence>
<proteinExistence type="predicted"/>
<organism evidence="1">
    <name type="scientific">marine metagenome</name>
    <dbReference type="NCBI Taxonomy" id="408172"/>
    <lineage>
        <taxon>unclassified sequences</taxon>
        <taxon>metagenomes</taxon>
        <taxon>ecological metagenomes</taxon>
    </lineage>
</organism>
<evidence type="ECO:0000313" key="1">
    <source>
        <dbReference type="EMBL" id="SVE02797.1"/>
    </source>
</evidence>
<feature type="non-terminal residue" evidence="1">
    <location>
        <position position="23"/>
    </location>
</feature>
<feature type="non-terminal residue" evidence="1">
    <location>
        <position position="1"/>
    </location>
</feature>
<dbReference type="EMBL" id="UINC01189209">
    <property type="protein sequence ID" value="SVE02797.1"/>
    <property type="molecule type" value="Genomic_DNA"/>
</dbReference>
<reference evidence="1" key="1">
    <citation type="submission" date="2018-05" db="EMBL/GenBank/DDBJ databases">
        <authorList>
            <person name="Lanie J.A."/>
            <person name="Ng W.-L."/>
            <person name="Kazmierczak K.M."/>
            <person name="Andrzejewski T.M."/>
            <person name="Davidsen T.M."/>
            <person name="Wayne K.J."/>
            <person name="Tettelin H."/>
            <person name="Glass J.I."/>
            <person name="Rusch D."/>
            <person name="Podicherti R."/>
            <person name="Tsui H.-C.T."/>
            <person name="Winkler M.E."/>
        </authorList>
    </citation>
    <scope>NUCLEOTIDE SEQUENCE</scope>
</reference>
<gene>
    <name evidence="1" type="ORF">METZ01_LOCUS455651</name>
</gene>
<protein>
    <submittedName>
        <fullName evidence="1">Uncharacterized protein</fullName>
    </submittedName>
</protein>
<name>A0A383A4R1_9ZZZZ</name>